<dbReference type="CDD" id="cd17580">
    <property type="entry name" value="REC_2_DhkD-like"/>
    <property type="match status" value="1"/>
</dbReference>
<keyword evidence="6" id="KW-0489">Methyltransferase</keyword>
<dbReference type="CDD" id="cd16434">
    <property type="entry name" value="CheB-CheR_fusion"/>
    <property type="match status" value="1"/>
</dbReference>
<evidence type="ECO:0000259" key="13">
    <source>
        <dbReference type="PROSITE" id="PS50109"/>
    </source>
</evidence>
<evidence type="ECO:0000256" key="1">
    <source>
        <dbReference type="ARBA" id="ARBA00000085"/>
    </source>
</evidence>
<dbReference type="Gene3D" id="3.30.565.10">
    <property type="entry name" value="Histidine kinase-like ATPase, C-terminal domain"/>
    <property type="match status" value="1"/>
</dbReference>
<keyword evidence="7" id="KW-0808">Transferase</keyword>
<evidence type="ECO:0000256" key="9">
    <source>
        <dbReference type="ARBA" id="ARBA00022777"/>
    </source>
</evidence>
<evidence type="ECO:0000313" key="19">
    <source>
        <dbReference type="EMBL" id="QGW81877.1"/>
    </source>
</evidence>
<comment type="catalytic activity">
    <reaction evidence="2">
        <text>L-glutamyl-[protein] + S-adenosyl-L-methionine = [protein]-L-glutamate 5-O-methyl ester + S-adenosyl-L-homocysteine</text>
        <dbReference type="Rhea" id="RHEA:24452"/>
        <dbReference type="Rhea" id="RHEA-COMP:10208"/>
        <dbReference type="Rhea" id="RHEA-COMP:10311"/>
        <dbReference type="ChEBI" id="CHEBI:29973"/>
        <dbReference type="ChEBI" id="CHEBI:57856"/>
        <dbReference type="ChEBI" id="CHEBI:59789"/>
        <dbReference type="ChEBI" id="CHEBI:82795"/>
        <dbReference type="EC" id="2.1.1.80"/>
    </reaction>
</comment>
<dbReference type="GO" id="GO:0008984">
    <property type="term" value="F:protein-glutamate methylesterase activity"/>
    <property type="evidence" value="ECO:0007669"/>
    <property type="project" value="InterPro"/>
</dbReference>
<organism evidence="19 20">
    <name type="scientific">Variovorax paradoxus</name>
    <dbReference type="NCBI Taxonomy" id="34073"/>
    <lineage>
        <taxon>Bacteria</taxon>
        <taxon>Pseudomonadati</taxon>
        <taxon>Pseudomonadota</taxon>
        <taxon>Betaproteobacteria</taxon>
        <taxon>Burkholderiales</taxon>
        <taxon>Comamonadaceae</taxon>
        <taxon>Variovorax</taxon>
    </lineage>
</organism>
<dbReference type="InterPro" id="IPR005467">
    <property type="entry name" value="His_kinase_dom"/>
</dbReference>
<feature type="domain" description="CheR-type methyltransferase" evidence="18">
    <location>
        <begin position="239"/>
        <end position="489"/>
    </location>
</feature>
<dbReference type="SMART" id="SM00091">
    <property type="entry name" value="PAS"/>
    <property type="match status" value="4"/>
</dbReference>
<evidence type="ECO:0000313" key="20">
    <source>
        <dbReference type="Proteomes" id="UP000425817"/>
    </source>
</evidence>
<evidence type="ECO:0000259" key="15">
    <source>
        <dbReference type="PROSITE" id="PS50112"/>
    </source>
</evidence>
<keyword evidence="12" id="KW-0175">Coiled coil</keyword>
<feature type="domain" description="PAC" evidence="16">
    <location>
        <begin position="957"/>
        <end position="1009"/>
    </location>
</feature>
<dbReference type="InterPro" id="IPR000673">
    <property type="entry name" value="Sig_transdc_resp-reg_Me-estase"/>
</dbReference>
<dbReference type="Gene3D" id="3.30.450.20">
    <property type="entry name" value="PAS domain"/>
    <property type="match status" value="3"/>
</dbReference>
<keyword evidence="4" id="KW-0145">Chemotaxis</keyword>
<dbReference type="PANTHER" id="PTHR24422:SF27">
    <property type="entry name" value="PROTEIN-GLUTAMATE O-METHYLTRANSFERASE"/>
    <property type="match status" value="1"/>
</dbReference>
<dbReference type="SMART" id="SM00387">
    <property type="entry name" value="HATPase_c"/>
    <property type="match status" value="1"/>
</dbReference>
<dbReference type="GO" id="GO:0000156">
    <property type="term" value="F:phosphorelay response regulator activity"/>
    <property type="evidence" value="ECO:0007669"/>
    <property type="project" value="InterPro"/>
</dbReference>
<dbReference type="InterPro" id="IPR000014">
    <property type="entry name" value="PAS"/>
</dbReference>
<dbReference type="SUPFAM" id="SSF47384">
    <property type="entry name" value="Homodimeric domain of signal transducing histidine kinase"/>
    <property type="match status" value="1"/>
</dbReference>
<dbReference type="FunFam" id="3.30.565.10:FF:000006">
    <property type="entry name" value="Sensor histidine kinase WalK"/>
    <property type="match status" value="1"/>
</dbReference>
<dbReference type="GO" id="GO:0006935">
    <property type="term" value="P:chemotaxis"/>
    <property type="evidence" value="ECO:0007669"/>
    <property type="project" value="UniProtKB-KW"/>
</dbReference>
<dbReference type="InterPro" id="IPR003661">
    <property type="entry name" value="HisK_dim/P_dom"/>
</dbReference>
<proteinExistence type="predicted"/>
<dbReference type="InterPro" id="IPR001789">
    <property type="entry name" value="Sig_transdc_resp-reg_receiver"/>
</dbReference>
<dbReference type="PROSITE" id="PS50113">
    <property type="entry name" value="PAC"/>
    <property type="match status" value="3"/>
</dbReference>
<dbReference type="SUPFAM" id="SSF53335">
    <property type="entry name" value="S-adenosyl-L-methionine-dependent methyltransferases"/>
    <property type="match status" value="1"/>
</dbReference>
<dbReference type="Gene3D" id="3.40.50.2300">
    <property type="match status" value="1"/>
</dbReference>
<dbReference type="GO" id="GO:0008983">
    <property type="term" value="F:protein-glutamate O-methyltransferase activity"/>
    <property type="evidence" value="ECO:0007669"/>
    <property type="project" value="UniProtKB-EC"/>
</dbReference>
<dbReference type="InterPro" id="IPR036890">
    <property type="entry name" value="HATPase_C_sf"/>
</dbReference>
<dbReference type="PROSITE" id="PS50110">
    <property type="entry name" value="RESPONSE_REGULATORY"/>
    <property type="match status" value="1"/>
</dbReference>
<dbReference type="NCBIfam" id="TIGR00229">
    <property type="entry name" value="sensory_box"/>
    <property type="match status" value="3"/>
</dbReference>
<evidence type="ECO:0000256" key="4">
    <source>
        <dbReference type="ARBA" id="ARBA00022500"/>
    </source>
</evidence>
<dbReference type="CDD" id="cd00082">
    <property type="entry name" value="HisKA"/>
    <property type="match status" value="1"/>
</dbReference>
<dbReference type="GO" id="GO:0000155">
    <property type="term" value="F:phosphorelay sensor kinase activity"/>
    <property type="evidence" value="ECO:0007669"/>
    <property type="project" value="InterPro"/>
</dbReference>
<dbReference type="CDD" id="cd02440">
    <property type="entry name" value="AdoMet_MTases"/>
    <property type="match status" value="1"/>
</dbReference>
<dbReference type="GO" id="GO:0005737">
    <property type="term" value="C:cytoplasm"/>
    <property type="evidence" value="ECO:0007669"/>
    <property type="project" value="InterPro"/>
</dbReference>
<dbReference type="PROSITE" id="PS50123">
    <property type="entry name" value="CHER"/>
    <property type="match status" value="1"/>
</dbReference>
<evidence type="ECO:0000256" key="3">
    <source>
        <dbReference type="ARBA" id="ARBA00004429"/>
    </source>
</evidence>
<evidence type="ECO:0000256" key="6">
    <source>
        <dbReference type="ARBA" id="ARBA00022603"/>
    </source>
</evidence>
<dbReference type="InterPro" id="IPR011006">
    <property type="entry name" value="CheY-like_superfamily"/>
</dbReference>
<dbReference type="InterPro" id="IPR000700">
    <property type="entry name" value="PAS-assoc_C"/>
</dbReference>
<evidence type="ECO:0000256" key="2">
    <source>
        <dbReference type="ARBA" id="ARBA00001541"/>
    </source>
</evidence>
<dbReference type="Pfam" id="PF00512">
    <property type="entry name" value="HisKA"/>
    <property type="match status" value="1"/>
</dbReference>
<dbReference type="SUPFAM" id="SSF55874">
    <property type="entry name" value="ATPase domain of HSP90 chaperone/DNA topoisomerase II/histidine kinase"/>
    <property type="match status" value="1"/>
</dbReference>
<dbReference type="InterPro" id="IPR013767">
    <property type="entry name" value="PAS_fold"/>
</dbReference>
<dbReference type="SMART" id="SM00448">
    <property type="entry name" value="REC"/>
    <property type="match status" value="1"/>
</dbReference>
<dbReference type="PROSITE" id="PS50122">
    <property type="entry name" value="CHEB"/>
    <property type="match status" value="1"/>
</dbReference>
<keyword evidence="5 11" id="KW-0597">Phosphoprotein</keyword>
<dbReference type="PROSITE" id="PS50109">
    <property type="entry name" value="HIS_KIN"/>
    <property type="match status" value="1"/>
</dbReference>
<feature type="domain" description="PAC" evidence="16">
    <location>
        <begin position="830"/>
        <end position="883"/>
    </location>
</feature>
<dbReference type="Gene3D" id="1.10.155.10">
    <property type="entry name" value="Chemotaxis receptor methyltransferase CheR, N-terminal domain"/>
    <property type="match status" value="1"/>
</dbReference>
<feature type="domain" description="PAC" evidence="16">
    <location>
        <begin position="1084"/>
        <end position="1137"/>
    </location>
</feature>
<dbReference type="InterPro" id="IPR001610">
    <property type="entry name" value="PAC"/>
</dbReference>
<dbReference type="GO" id="GO:0032259">
    <property type="term" value="P:methylation"/>
    <property type="evidence" value="ECO:0007669"/>
    <property type="project" value="UniProtKB-KW"/>
</dbReference>
<comment type="subcellular location">
    <subcellularLocation>
        <location evidence="3">Cell inner membrane</location>
        <topology evidence="3">Multi-pass membrane protein</topology>
    </subcellularLocation>
</comment>
<dbReference type="InterPro" id="IPR003594">
    <property type="entry name" value="HATPase_dom"/>
</dbReference>
<feature type="domain" description="Histidine kinase" evidence="13">
    <location>
        <begin position="1169"/>
        <end position="1389"/>
    </location>
</feature>
<gene>
    <name evidence="19" type="ORF">GOQ09_09860</name>
</gene>
<dbReference type="InterPro" id="IPR035965">
    <property type="entry name" value="PAS-like_dom_sf"/>
</dbReference>
<evidence type="ECO:0000256" key="12">
    <source>
        <dbReference type="SAM" id="Coils"/>
    </source>
</evidence>
<dbReference type="Pfam" id="PF13596">
    <property type="entry name" value="PAS_10"/>
    <property type="match status" value="1"/>
</dbReference>
<dbReference type="Pfam" id="PF13426">
    <property type="entry name" value="PAS_9"/>
    <property type="match status" value="1"/>
</dbReference>
<evidence type="ECO:0000259" key="16">
    <source>
        <dbReference type="PROSITE" id="PS50113"/>
    </source>
</evidence>
<feature type="domain" description="CheB-type methylesterase" evidence="17">
    <location>
        <begin position="22"/>
        <end position="214"/>
    </location>
</feature>
<dbReference type="SUPFAM" id="SSF52738">
    <property type="entry name" value="Methylesterase CheB, C-terminal domain"/>
    <property type="match status" value="1"/>
</dbReference>
<reference evidence="19 20" key="1">
    <citation type="submission" date="2019-12" db="EMBL/GenBank/DDBJ databases">
        <title>Hybrid Genome Assemblies of two High G+C Isolates from Undergraduate Microbiology Courses.</title>
        <authorList>
            <person name="Ne Ville C.J."/>
            <person name="Enright D."/>
            <person name="Hernandez I."/>
            <person name="Dodsworth J."/>
            <person name="Orwin P.M."/>
        </authorList>
    </citation>
    <scope>NUCLEOTIDE SEQUENCE [LARGE SCALE GENOMIC DNA]</scope>
    <source>
        <strain evidence="19 20">CSUSB</strain>
    </source>
</reference>
<evidence type="ECO:0000256" key="11">
    <source>
        <dbReference type="PROSITE-ProRule" id="PRU00169"/>
    </source>
</evidence>
<dbReference type="GO" id="GO:0005886">
    <property type="term" value="C:plasma membrane"/>
    <property type="evidence" value="ECO:0007669"/>
    <property type="project" value="UniProtKB-SubCell"/>
</dbReference>
<dbReference type="Pfam" id="PF01739">
    <property type="entry name" value="CheR"/>
    <property type="match status" value="1"/>
</dbReference>
<evidence type="ECO:0000259" key="18">
    <source>
        <dbReference type="PROSITE" id="PS50123"/>
    </source>
</evidence>
<dbReference type="Gene3D" id="3.40.50.150">
    <property type="entry name" value="Vaccinia Virus protein VP39"/>
    <property type="match status" value="1"/>
</dbReference>
<evidence type="ECO:0000259" key="17">
    <source>
        <dbReference type="PROSITE" id="PS50122"/>
    </source>
</evidence>
<evidence type="ECO:0000259" key="14">
    <source>
        <dbReference type="PROSITE" id="PS50110"/>
    </source>
</evidence>
<dbReference type="InterPro" id="IPR036097">
    <property type="entry name" value="HisK_dim/P_sf"/>
</dbReference>
<dbReference type="Gene3D" id="1.10.287.130">
    <property type="match status" value="1"/>
</dbReference>
<dbReference type="Pfam" id="PF00072">
    <property type="entry name" value="Response_reg"/>
    <property type="match status" value="1"/>
</dbReference>
<dbReference type="Proteomes" id="UP000425817">
    <property type="component" value="Chromosome"/>
</dbReference>
<dbReference type="SUPFAM" id="SSF47757">
    <property type="entry name" value="Chemotaxis receptor methyltransferase CheR, N-terminal domain"/>
    <property type="match status" value="1"/>
</dbReference>
<dbReference type="CDD" id="cd00130">
    <property type="entry name" value="PAS"/>
    <property type="match status" value="2"/>
</dbReference>
<feature type="coiled-coil region" evidence="12">
    <location>
        <begin position="683"/>
        <end position="756"/>
    </location>
</feature>
<evidence type="ECO:0000256" key="5">
    <source>
        <dbReference type="ARBA" id="ARBA00022553"/>
    </source>
</evidence>
<dbReference type="PROSITE" id="PS50112">
    <property type="entry name" value="PAS"/>
    <property type="match status" value="2"/>
</dbReference>
<dbReference type="EMBL" id="CP046622">
    <property type="protein sequence ID" value="QGW81877.1"/>
    <property type="molecule type" value="Genomic_DNA"/>
</dbReference>
<comment type="catalytic activity">
    <reaction evidence="1">
        <text>ATP + protein L-histidine = ADP + protein N-phospho-L-histidine.</text>
        <dbReference type="EC" id="2.7.13.3"/>
    </reaction>
</comment>
<sequence>MDEMNPDHAEEALGDQIDDAVPSRGYRMLPVVGLGGSAGSIEAVGEFLEATPADTGMAFVVVLYLPAAHEHALVQVLARSTRMRVVPVGGRQRIERDTVYVVPPGRTLRTRGELIELAALPPGQARHMAVDFFFRTLADTHGPHAIAVVLSGVDSDGTIGVKRIKERGGLTVAQDPQETRHNGMAQSAIATGMIDWVLPVREMGARIGAYYRIERQLKLPPEQLPDSEDDAPPAPDVDEAAFREVLAFVRSRSGRDFVNYKRATVLRRIGRRMQVNGVSDLAAYLDCLRTRPGEAGALLQDMLISVTNFFRDGECFSALEGMVHELFRNKTSADTIRVWVVACATGEEAYSVAMLLSEHARMLESPPSIQIFATDLDEDAVRAAREGIYPMVSEADVSEDRLRRFFIREQRGYRVRRELREMVLFAVHDVLKDSPFSRVDLATCRNLLIYLNREAQARVFETLHFALVPGGRLFIGASEAVDEDSPLFSVLDKKHRIYAHRHAPKAALPVPTGRSSAALALDVKRALPVIPGAAFAQLQRSALAPLSDGRTMTWGELHLRLLDRLAPPSILLDSDHEMLHVSPAATPFLHFSGGEPSRNVLRAIVPDLKAELQTALYHVNERRQPVEVAPVRVRLGQAEAEVSLHVMPVEEIGGGLLVLLREAEPSGARGSIVVPRVDAEPIAEHLEREVTRLKSQLRETVEQYETSTEELKASNEELHAMNEELHSATEELETSREELQSINEELTTVNHELKSKVDDLGQANSDMLNLMDATAIATVFLDREFHVTRFTPSAVAIFKLIATDVGRPLSDLTTPLDYPQLAADARKVLQTLQPSEREVGDSAGNWYLARVRPYRTIEDRIAGVVLTFVDITERKEAQESLRQSQERFSAIVNQASVGVAQTRLDGEITFANTCYHELMGYGENELAGVSALDLVHAADKPAISALFARLAQYGEPFQSESRNVRKDGSFIWLHKSVTVLTDAGGKPDSALIVCSDISERRAAEEALRESEERFRLMLENAVDYAIFSVDMERCVKSWNTGAERLLGYTEAEILGRSADIIFTEEDRAAGAPLEEARTALSAGRAADDRLHQRKDGSRFWASGALMPMHNSEGAVVGMVKVLRDQSEQRAAQQEVEQSRGELLDALRANEAARQALEAADAAKDRFLAVLSHELRNPLASISGAAELLAPEELPTQEQARAARVVRRQAAAMKVLLGDLLDVSSLRRGRLVLRRERVTAQNIVDAALEATRPLMEQGRHKLELDIFAAEIPLDADPMRLTQVISNLLSNAAKYTPERGEIQLAVHADADAGHAIFTVTDNGIGMDPDTVDTMFEMFTQSVHAHDRSAGGLGIGLALVRNIVELHGGTVTGESRGLGHGSRFTVHIPLAEPLASEAVPVYVKSETASPGAAAEGAPQRVLLADDNVDALWGMARMLSISGFSVKTADNGVDALRVAEHFRPDAAVLDIGMPGLDGHEVARRIRAQPWGRGMLLVAATGWSQPEDKLAALAAGFDEHLVKPVAAADVQRLLRARDGAAAAGG</sequence>
<dbReference type="Pfam" id="PF01339">
    <property type="entry name" value="CheB_methylest"/>
    <property type="match status" value="1"/>
</dbReference>
<dbReference type="SMART" id="SM00086">
    <property type="entry name" value="PAC"/>
    <property type="match status" value="3"/>
</dbReference>
<dbReference type="SMART" id="SM00388">
    <property type="entry name" value="HisKA"/>
    <property type="match status" value="1"/>
</dbReference>
<dbReference type="PANTHER" id="PTHR24422">
    <property type="entry name" value="CHEMOTAXIS PROTEIN METHYLTRANSFERASE"/>
    <property type="match status" value="1"/>
</dbReference>
<dbReference type="InterPro" id="IPR029063">
    <property type="entry name" value="SAM-dependent_MTases_sf"/>
</dbReference>
<evidence type="ECO:0000256" key="8">
    <source>
        <dbReference type="ARBA" id="ARBA00022691"/>
    </source>
</evidence>
<dbReference type="Pfam" id="PF02518">
    <property type="entry name" value="HATPase_c"/>
    <property type="match status" value="1"/>
</dbReference>
<comment type="caution">
    <text evidence="10">Lacks conserved residue(s) required for the propagation of feature annotation.</text>
</comment>
<feature type="domain" description="PAS" evidence="15">
    <location>
        <begin position="884"/>
        <end position="954"/>
    </location>
</feature>
<evidence type="ECO:0000256" key="7">
    <source>
        <dbReference type="ARBA" id="ARBA00022679"/>
    </source>
</evidence>
<dbReference type="Pfam" id="PF00989">
    <property type="entry name" value="PAS"/>
    <property type="match status" value="1"/>
</dbReference>
<dbReference type="OrthoDB" id="9816309at2"/>
<dbReference type="InterPro" id="IPR022641">
    <property type="entry name" value="CheR_N"/>
</dbReference>
<accession>A0A6I6HIT3</accession>
<feature type="domain" description="Response regulatory" evidence="14">
    <location>
        <begin position="1417"/>
        <end position="1533"/>
    </location>
</feature>
<dbReference type="InterPro" id="IPR035909">
    <property type="entry name" value="CheB_C"/>
</dbReference>
<dbReference type="Pfam" id="PF03705">
    <property type="entry name" value="CheR_N"/>
    <property type="match status" value="1"/>
</dbReference>
<protein>
    <submittedName>
        <fullName evidence="19">PAS domain S-box protein</fullName>
    </submittedName>
</protein>
<dbReference type="Gene3D" id="3.40.50.180">
    <property type="entry name" value="Methylesterase CheB, C-terminal domain"/>
    <property type="match status" value="1"/>
</dbReference>
<dbReference type="InterPro" id="IPR036804">
    <property type="entry name" value="CheR_N_sf"/>
</dbReference>
<feature type="modified residue" description="4-aspartylphosphate" evidence="11">
    <location>
        <position position="1466"/>
    </location>
</feature>
<dbReference type="InterPro" id="IPR022642">
    <property type="entry name" value="CheR_C"/>
</dbReference>
<dbReference type="GO" id="GO:0006355">
    <property type="term" value="P:regulation of DNA-templated transcription"/>
    <property type="evidence" value="ECO:0007669"/>
    <property type="project" value="InterPro"/>
</dbReference>
<dbReference type="InterPro" id="IPR000780">
    <property type="entry name" value="CheR_MeTrfase"/>
</dbReference>
<dbReference type="SMART" id="SM00138">
    <property type="entry name" value="MeTrc"/>
    <property type="match status" value="1"/>
</dbReference>
<feature type="domain" description="PAS" evidence="15">
    <location>
        <begin position="1010"/>
        <end position="1065"/>
    </location>
</feature>
<dbReference type="PRINTS" id="PR00996">
    <property type="entry name" value="CHERMTFRASE"/>
</dbReference>
<dbReference type="SUPFAM" id="SSF55785">
    <property type="entry name" value="PYP-like sensor domain (PAS domain)"/>
    <property type="match status" value="3"/>
</dbReference>
<dbReference type="SUPFAM" id="SSF52172">
    <property type="entry name" value="CheY-like"/>
    <property type="match status" value="1"/>
</dbReference>
<keyword evidence="9" id="KW-0418">Kinase</keyword>
<evidence type="ECO:0000256" key="10">
    <source>
        <dbReference type="PROSITE-ProRule" id="PRU00050"/>
    </source>
</evidence>
<keyword evidence="8" id="KW-0949">S-adenosyl-L-methionine</keyword>
<dbReference type="InterPro" id="IPR050903">
    <property type="entry name" value="Bact_Chemotaxis_MeTrfase"/>
</dbReference>
<name>A0A6I6HIT3_VARPD</name>